<dbReference type="OrthoDB" id="7667044at2"/>
<name>A0A037ZRJ2_9RHOB</name>
<proteinExistence type="predicted"/>
<gene>
    <name evidence="1" type="ORF">ACMU_02835</name>
</gene>
<evidence type="ECO:0000313" key="1">
    <source>
        <dbReference type="EMBL" id="KAJ57457.1"/>
    </source>
</evidence>
<dbReference type="AlphaFoldDB" id="A0A037ZRJ2"/>
<keyword evidence="2" id="KW-1185">Reference proteome</keyword>
<dbReference type="PANTHER" id="PTHR37827:SF1">
    <property type="entry name" value="HNH DOMAIN-CONTAINING PROTEIN"/>
    <property type="match status" value="1"/>
</dbReference>
<dbReference type="EMBL" id="JFKE01000001">
    <property type="protein sequence ID" value="KAJ57457.1"/>
    <property type="molecule type" value="Genomic_DNA"/>
</dbReference>
<reference evidence="1 2" key="1">
    <citation type="submission" date="2014-03" db="EMBL/GenBank/DDBJ databases">
        <title>Draft Genome Sequence of Actibacterium mucosum KCTC 23349, a Marine Alphaproteobacterium with Complex Ionic Requirements Isolated from Mediterranean Seawater at Malvarrosa Beach, Valencia, Spain.</title>
        <authorList>
            <person name="Arahal D.R."/>
            <person name="Shao Z."/>
            <person name="Lai Q."/>
            <person name="Pujalte M.J."/>
        </authorList>
    </citation>
    <scope>NUCLEOTIDE SEQUENCE [LARGE SCALE GENOMIC DNA]</scope>
    <source>
        <strain evidence="1 2">KCTC 23349</strain>
    </source>
</reference>
<accession>A0A037ZRJ2</accession>
<dbReference type="STRING" id="1454373.ACMU_02835"/>
<comment type="caution">
    <text evidence="1">The sequence shown here is derived from an EMBL/GenBank/DDBJ whole genome shotgun (WGS) entry which is preliminary data.</text>
</comment>
<organism evidence="1 2">
    <name type="scientific">Actibacterium mucosum KCTC 23349</name>
    <dbReference type="NCBI Taxonomy" id="1454373"/>
    <lineage>
        <taxon>Bacteria</taxon>
        <taxon>Pseudomonadati</taxon>
        <taxon>Pseudomonadota</taxon>
        <taxon>Alphaproteobacteria</taxon>
        <taxon>Rhodobacterales</taxon>
        <taxon>Roseobacteraceae</taxon>
        <taxon>Actibacterium</taxon>
    </lineage>
</organism>
<sequence length="96" mass="10878">MSDPICPLCLRPIPPDVRQSLHHLTPKLKGGRGGPVVRLHQICHTMIHATFSESELARRYNTPEALRAHPEIARFVDWVAKRPPGFYAPTPGPRRR</sequence>
<dbReference type="PANTHER" id="PTHR37827">
    <property type="entry name" value="TUDOR DOMAIN-CONTAINING PROTEIN"/>
    <property type="match status" value="1"/>
</dbReference>
<evidence type="ECO:0008006" key="3">
    <source>
        <dbReference type="Google" id="ProtNLM"/>
    </source>
</evidence>
<dbReference type="Proteomes" id="UP000026249">
    <property type="component" value="Unassembled WGS sequence"/>
</dbReference>
<evidence type="ECO:0000313" key="2">
    <source>
        <dbReference type="Proteomes" id="UP000026249"/>
    </source>
</evidence>
<dbReference type="RefSeq" id="WP_035255806.1">
    <property type="nucleotide sequence ID" value="NZ_JFKE01000001.1"/>
</dbReference>
<protein>
    <recommendedName>
        <fullName evidence="3">HNH endonuclease</fullName>
    </recommendedName>
</protein>